<proteinExistence type="predicted"/>
<gene>
    <name evidence="2" type="ORF">BSF38_04874</name>
</gene>
<accession>A0A1U7CWH9</accession>
<evidence type="ECO:0000313" key="2">
    <source>
        <dbReference type="EMBL" id="APW63310.1"/>
    </source>
</evidence>
<reference evidence="3" key="1">
    <citation type="submission" date="2016-12" db="EMBL/GenBank/DDBJ databases">
        <title>Comparative genomics of four Isosphaeraceae planctomycetes: a common pool of plasmids and glycoside hydrolase genes.</title>
        <authorList>
            <person name="Ivanova A."/>
        </authorList>
    </citation>
    <scope>NUCLEOTIDE SEQUENCE [LARGE SCALE GENOMIC DNA]</scope>
    <source>
        <strain evidence="3">PX4</strain>
    </source>
</reference>
<evidence type="ECO:0000256" key="1">
    <source>
        <dbReference type="SAM" id="SignalP"/>
    </source>
</evidence>
<feature type="chain" id="PRO_5012459675" description="PEP-CTERM protein-sorting domain-containing protein" evidence="1">
    <location>
        <begin position="17"/>
        <end position="164"/>
    </location>
</feature>
<organism evidence="2 3">
    <name type="scientific">Paludisphaera borealis</name>
    <dbReference type="NCBI Taxonomy" id="1387353"/>
    <lineage>
        <taxon>Bacteria</taxon>
        <taxon>Pseudomonadati</taxon>
        <taxon>Planctomycetota</taxon>
        <taxon>Planctomycetia</taxon>
        <taxon>Isosphaerales</taxon>
        <taxon>Isosphaeraceae</taxon>
        <taxon>Paludisphaera</taxon>
    </lineage>
</organism>
<evidence type="ECO:0008006" key="4">
    <source>
        <dbReference type="Google" id="ProtNLM"/>
    </source>
</evidence>
<protein>
    <recommendedName>
        <fullName evidence="4">PEP-CTERM protein-sorting domain-containing protein</fullName>
    </recommendedName>
</protein>
<feature type="signal peptide" evidence="1">
    <location>
        <begin position="1"/>
        <end position="16"/>
    </location>
</feature>
<keyword evidence="1" id="KW-0732">Signal</keyword>
<sequence length="164" mass="16667">MFLALAASVIATFALAAPTQASYITTVTIADNTSLPANGLDTTWSGVGGPITDVQLLTPAGVTGVIGTDTVHLAFNNPLVAGGIVTFSFVSATAPISFVSGTWAITLAGRDATVDVNPSLDGLLFSTVPIAVPEPESMSLLIVGLSGLLGLRNWTKRRAKAAQA</sequence>
<dbReference type="EMBL" id="CP019082">
    <property type="protein sequence ID" value="APW63310.1"/>
    <property type="molecule type" value="Genomic_DNA"/>
</dbReference>
<name>A0A1U7CWH9_9BACT</name>
<dbReference type="Proteomes" id="UP000186309">
    <property type="component" value="Chromosome"/>
</dbReference>
<dbReference type="NCBIfam" id="TIGR02595">
    <property type="entry name" value="PEP_CTERM"/>
    <property type="match status" value="1"/>
</dbReference>
<dbReference type="RefSeq" id="WP_076349673.1">
    <property type="nucleotide sequence ID" value="NZ_CP019082.1"/>
</dbReference>
<dbReference type="KEGG" id="pbor:BSF38_04874"/>
<keyword evidence="3" id="KW-1185">Reference proteome</keyword>
<dbReference type="InterPro" id="IPR013424">
    <property type="entry name" value="Ice-binding_C"/>
</dbReference>
<dbReference type="AlphaFoldDB" id="A0A1U7CWH9"/>
<evidence type="ECO:0000313" key="3">
    <source>
        <dbReference type="Proteomes" id="UP000186309"/>
    </source>
</evidence>